<evidence type="ECO:0000256" key="2">
    <source>
        <dbReference type="ARBA" id="ARBA00022840"/>
    </source>
</evidence>
<keyword evidence="5" id="KW-1133">Transmembrane helix</keyword>
<evidence type="ECO:0000256" key="3">
    <source>
        <dbReference type="SAM" id="Coils"/>
    </source>
</evidence>
<keyword evidence="2" id="KW-0067">ATP-binding</keyword>
<dbReference type="InterPro" id="IPR005702">
    <property type="entry name" value="Wzc-like_C"/>
</dbReference>
<protein>
    <submittedName>
        <fullName evidence="7">Polysaccharide biosynthesis tyrosine autokinase</fullName>
    </submittedName>
</protein>
<dbReference type="PANTHER" id="PTHR32309">
    <property type="entry name" value="TYROSINE-PROTEIN KINASE"/>
    <property type="match status" value="1"/>
</dbReference>
<evidence type="ECO:0000256" key="1">
    <source>
        <dbReference type="ARBA" id="ARBA00022741"/>
    </source>
</evidence>
<reference evidence="7 8" key="1">
    <citation type="journal article" date="2023" name="PLoS ONE">
        <title>Complete genome assembly of Hawai'i environmental nontuberculous mycobacteria reveals unexpected co-isolation with methylobacteria.</title>
        <authorList>
            <person name="Hendrix J."/>
            <person name="Epperson L.E."/>
            <person name="Tong E.I."/>
            <person name="Chan Y.L."/>
            <person name="Hasan N.A."/>
            <person name="Dawrs S.N."/>
            <person name="Norton G.J."/>
            <person name="Virdi R."/>
            <person name="Crooks J.L."/>
            <person name="Chan E.D."/>
            <person name="Honda J.R."/>
            <person name="Strong M."/>
        </authorList>
    </citation>
    <scope>NUCLEOTIDE SEQUENCE [LARGE SCALE GENOMIC DNA]</scope>
    <source>
        <strain evidence="7 8">NJH_HI01</strain>
    </source>
</reference>
<evidence type="ECO:0000256" key="4">
    <source>
        <dbReference type="SAM" id="MobiDB-lite"/>
    </source>
</evidence>
<keyword evidence="8" id="KW-1185">Reference proteome</keyword>
<accession>A0ABU9ZHD5</accession>
<feature type="coiled-coil region" evidence="3">
    <location>
        <begin position="408"/>
        <end position="435"/>
    </location>
</feature>
<feature type="transmembrane region" description="Helical" evidence="5">
    <location>
        <begin position="474"/>
        <end position="496"/>
    </location>
</feature>
<keyword evidence="1" id="KW-0547">Nucleotide-binding</keyword>
<dbReference type="SUPFAM" id="SSF52540">
    <property type="entry name" value="P-loop containing nucleoside triphosphate hydrolases"/>
    <property type="match status" value="1"/>
</dbReference>
<feature type="domain" description="CobQ/CobB/MinD/ParA nucleotide binding" evidence="6">
    <location>
        <begin position="562"/>
        <end position="725"/>
    </location>
</feature>
<dbReference type="Pfam" id="PF01656">
    <property type="entry name" value="CbiA"/>
    <property type="match status" value="1"/>
</dbReference>
<keyword evidence="5" id="KW-0472">Membrane</keyword>
<feature type="compositionally biased region" description="Basic and acidic residues" evidence="4">
    <location>
        <begin position="156"/>
        <end position="168"/>
    </location>
</feature>
<dbReference type="Proteomes" id="UP001404845">
    <property type="component" value="Unassembled WGS sequence"/>
</dbReference>
<evidence type="ECO:0000259" key="6">
    <source>
        <dbReference type="Pfam" id="PF01656"/>
    </source>
</evidence>
<comment type="caution">
    <text evidence="7">The sequence shown here is derived from an EMBL/GenBank/DDBJ whole genome shotgun (WGS) entry which is preliminary data.</text>
</comment>
<name>A0ABU9ZHD5_9HYPH</name>
<dbReference type="InterPro" id="IPR027417">
    <property type="entry name" value="P-loop_NTPase"/>
</dbReference>
<proteinExistence type="predicted"/>
<evidence type="ECO:0000256" key="5">
    <source>
        <dbReference type="SAM" id="Phobius"/>
    </source>
</evidence>
<gene>
    <name evidence="7" type="ORF">PUR21_24975</name>
</gene>
<dbReference type="EMBL" id="JAQYXL010000001">
    <property type="protein sequence ID" value="MEN3230839.1"/>
    <property type="molecule type" value="Genomic_DNA"/>
</dbReference>
<evidence type="ECO:0000313" key="8">
    <source>
        <dbReference type="Proteomes" id="UP001404845"/>
    </source>
</evidence>
<keyword evidence="3" id="KW-0175">Coiled coil</keyword>
<dbReference type="Gene3D" id="3.40.50.300">
    <property type="entry name" value="P-loop containing nucleotide triphosphate hydrolases"/>
    <property type="match status" value="1"/>
</dbReference>
<dbReference type="InterPro" id="IPR002586">
    <property type="entry name" value="CobQ/CobB/MinD/ParA_Nub-bd_dom"/>
</dbReference>
<dbReference type="CDD" id="cd05387">
    <property type="entry name" value="BY-kinase"/>
    <property type="match status" value="1"/>
</dbReference>
<evidence type="ECO:0000313" key="7">
    <source>
        <dbReference type="EMBL" id="MEN3230839.1"/>
    </source>
</evidence>
<sequence length="746" mass="80421">MDPFQEADPPGGGRSLTAHYEAVTGHALAVLWRRKLMIASIAGLSALAAGAASLALPPSYVAEVLLQFDFGQTQDVRGTGKSGPQIALEPASVVESEARIIRSFAIAQAVAGRLETEAGQAEHAAKEHAAGWVASLRQALENRVQAALPAPSGSRQDARQDARQDTRQGEAGQPATTQQETERDARAQQLLRGLTVGNDAKAYLITIGYRDRDPRRAAETANTFATEYLARKMQAASLATERASRWYAEQIQVSRGELTRLEGEIDAFRKRTGFVESVREGVDLREQQLRDALSELSSATAKRLAEEARLQRAGDVIRFGGVPNAADTAISPVIQQMLADDSKLRQELEQLTAVSGDNHPNVLRLKASIAALQQRLQVRMAEVLKLVEVDLGAARSLEASAEARVATVRRSLIESKALEAKLRALQADATAARDRLRVLDEGYQTANALSELKPVMAQMLTPAKVPTLPTGPGLGLVLGLGLFAGAGAGSMLALGLERRDRGYRSQGEMEADTGLPCLALLPSRPAGEHAGDRQEQDLVFREAVRAAVAELVAVREPLKVVLVTSAMPGEGKSVVARSVARSLAAMGRRVLILDGSPRRAAIEDGRLDRTGPETPADDEEAEGRISTIRRVSGLKDGHDIYAEPTFGMLVREARERYDVILVEVPPVLLLGDVALLRQHADAVVHVVAWHGTQKAAVTASLAYMRRLGLTVAGLVLNKVDLKRHQGRAADRGTLYRDFSHYYRNSA</sequence>
<dbReference type="RefSeq" id="WP_200670762.1">
    <property type="nucleotide sequence ID" value="NZ_JACWCW010000019.1"/>
</dbReference>
<dbReference type="InterPro" id="IPR050445">
    <property type="entry name" value="Bact_polysacc_biosynth/exp"/>
</dbReference>
<feature type="region of interest" description="Disordered" evidence="4">
    <location>
        <begin position="147"/>
        <end position="184"/>
    </location>
</feature>
<organism evidence="7 8">
    <name type="scientific">Methylorubrum rhodesianum</name>
    <dbReference type="NCBI Taxonomy" id="29427"/>
    <lineage>
        <taxon>Bacteria</taxon>
        <taxon>Pseudomonadati</taxon>
        <taxon>Pseudomonadota</taxon>
        <taxon>Alphaproteobacteria</taxon>
        <taxon>Hyphomicrobiales</taxon>
        <taxon>Methylobacteriaceae</taxon>
        <taxon>Methylorubrum</taxon>
    </lineage>
</organism>
<keyword evidence="5" id="KW-0812">Transmembrane</keyword>
<dbReference type="PANTHER" id="PTHR32309:SF31">
    <property type="entry name" value="CAPSULAR EXOPOLYSACCHARIDE FAMILY"/>
    <property type="match status" value="1"/>
</dbReference>